<gene>
    <name evidence="1" type="ORF">BD410DRAFT_700412</name>
</gene>
<dbReference type="Proteomes" id="UP000294933">
    <property type="component" value="Unassembled WGS sequence"/>
</dbReference>
<evidence type="ECO:0008006" key="3">
    <source>
        <dbReference type="Google" id="ProtNLM"/>
    </source>
</evidence>
<dbReference type="EMBL" id="ML170219">
    <property type="protein sequence ID" value="TDL17616.1"/>
    <property type="molecule type" value="Genomic_DNA"/>
</dbReference>
<dbReference type="Gene3D" id="3.60.130.30">
    <property type="match status" value="1"/>
</dbReference>
<reference evidence="1 2" key="1">
    <citation type="submission" date="2018-06" db="EMBL/GenBank/DDBJ databases">
        <title>A transcriptomic atlas of mushroom development highlights an independent origin of complex multicellularity.</title>
        <authorList>
            <consortium name="DOE Joint Genome Institute"/>
            <person name="Krizsan K."/>
            <person name="Almasi E."/>
            <person name="Merenyi Z."/>
            <person name="Sahu N."/>
            <person name="Viragh M."/>
            <person name="Koszo T."/>
            <person name="Mondo S."/>
            <person name="Kiss B."/>
            <person name="Balint B."/>
            <person name="Kues U."/>
            <person name="Barry K."/>
            <person name="Hegedus J.C."/>
            <person name="Henrissat B."/>
            <person name="Johnson J."/>
            <person name="Lipzen A."/>
            <person name="Ohm R."/>
            <person name="Nagy I."/>
            <person name="Pangilinan J."/>
            <person name="Yan J."/>
            <person name="Xiong Y."/>
            <person name="Grigoriev I.V."/>
            <person name="Hibbett D.S."/>
            <person name="Nagy L.G."/>
        </authorList>
    </citation>
    <scope>NUCLEOTIDE SEQUENCE [LARGE SCALE GENOMIC DNA]</scope>
    <source>
        <strain evidence="1 2">SZMC22713</strain>
    </source>
</reference>
<accession>A0A4Y7PRG3</accession>
<dbReference type="OrthoDB" id="3245313at2759"/>
<protein>
    <recommendedName>
        <fullName evidence="3">Prolyl 4-hydroxylase alpha subunit Fe(2+) 2OG dioxygenase domain-containing protein</fullName>
    </recommendedName>
</protein>
<sequence length="207" mass="22912">QQPGNLVHSVWNAKVLTDLVKHPSMKSVAKFQSGAFEAWMPKLHAAYSTLKQKLFDWCPALQSLFPGVFCAATFNIGPRTVCHTHVDHLNLWNGACAITAFGNYNYQRGGHIVLHGNAKLIIEFPPARSVIIPSATIPHSNTDVAPHEARMSMTQYTAGGLFRFVAYGFRNKESCQMEDPRLLEELARTVKARVAEGVSMFSSLAEL</sequence>
<evidence type="ECO:0000313" key="1">
    <source>
        <dbReference type="EMBL" id="TDL17616.1"/>
    </source>
</evidence>
<proteinExistence type="predicted"/>
<feature type="non-terminal residue" evidence="1">
    <location>
        <position position="1"/>
    </location>
</feature>
<feature type="non-terminal residue" evidence="1">
    <location>
        <position position="207"/>
    </location>
</feature>
<dbReference type="AlphaFoldDB" id="A0A4Y7PRG3"/>
<dbReference type="VEuPathDB" id="FungiDB:BD410DRAFT_700412"/>
<keyword evidence="2" id="KW-1185">Reference proteome</keyword>
<name>A0A4Y7PRG3_9AGAM</name>
<evidence type="ECO:0000313" key="2">
    <source>
        <dbReference type="Proteomes" id="UP000294933"/>
    </source>
</evidence>
<organism evidence="1 2">
    <name type="scientific">Rickenella mellea</name>
    <dbReference type="NCBI Taxonomy" id="50990"/>
    <lineage>
        <taxon>Eukaryota</taxon>
        <taxon>Fungi</taxon>
        <taxon>Dikarya</taxon>
        <taxon>Basidiomycota</taxon>
        <taxon>Agaricomycotina</taxon>
        <taxon>Agaricomycetes</taxon>
        <taxon>Hymenochaetales</taxon>
        <taxon>Rickenellaceae</taxon>
        <taxon>Rickenella</taxon>
    </lineage>
</organism>
<dbReference type="STRING" id="50990.A0A4Y7PRG3"/>